<gene>
    <name evidence="6" type="ORF">PTSG_02788</name>
</gene>
<dbReference type="AlphaFoldDB" id="F2U3B5"/>
<reference evidence="6" key="1">
    <citation type="submission" date="2009-08" db="EMBL/GenBank/DDBJ databases">
        <title>Annotation of Salpingoeca rosetta.</title>
        <authorList>
            <consortium name="The Broad Institute Genome Sequencing Platform"/>
            <person name="Russ C."/>
            <person name="Cuomo C."/>
            <person name="Burger G."/>
            <person name="Gray M.W."/>
            <person name="Holland P.W.H."/>
            <person name="King N."/>
            <person name="Lang F.B.F."/>
            <person name="Roger A.J."/>
            <person name="Ruiz-Trillo I."/>
            <person name="Young S.K."/>
            <person name="Zeng Q."/>
            <person name="Gargeya S."/>
            <person name="Alvarado L."/>
            <person name="Berlin A."/>
            <person name="Chapman S.B."/>
            <person name="Chen Z."/>
            <person name="Freedman E."/>
            <person name="Gellesch M."/>
            <person name="Goldberg J."/>
            <person name="Griggs A."/>
            <person name="Gujja S."/>
            <person name="Heilman E."/>
            <person name="Heiman D."/>
            <person name="Howarth C."/>
            <person name="Mehta T."/>
            <person name="Neiman D."/>
            <person name="Pearson M."/>
            <person name="Roberts A."/>
            <person name="Saif S."/>
            <person name="Shea T."/>
            <person name="Shenoy N."/>
            <person name="Sisk P."/>
            <person name="Stolte C."/>
            <person name="Sykes S."/>
            <person name="White J."/>
            <person name="Yandava C."/>
            <person name="Haas B."/>
            <person name="Nusbaum C."/>
            <person name="Birren B."/>
        </authorList>
    </citation>
    <scope>NUCLEOTIDE SEQUENCE [LARGE SCALE GENOMIC DNA]</scope>
    <source>
        <strain evidence="6">ATCC 50818</strain>
    </source>
</reference>
<dbReference type="RefSeq" id="XP_004996292.1">
    <property type="nucleotide sequence ID" value="XM_004996235.1"/>
</dbReference>
<evidence type="ECO:0000313" key="6">
    <source>
        <dbReference type="EMBL" id="EGD82109.1"/>
    </source>
</evidence>
<dbReference type="GO" id="GO:0005524">
    <property type="term" value="F:ATP binding"/>
    <property type="evidence" value="ECO:0007669"/>
    <property type="project" value="UniProtKB-UniRule"/>
</dbReference>
<feature type="domain" description="Protein kinase" evidence="5">
    <location>
        <begin position="18"/>
        <end position="261"/>
    </location>
</feature>
<dbReference type="eggNOG" id="KOG0660">
    <property type="taxonomic scope" value="Eukaryota"/>
</dbReference>
<dbReference type="GO" id="GO:0004672">
    <property type="term" value="F:protein kinase activity"/>
    <property type="evidence" value="ECO:0007669"/>
    <property type="project" value="InterPro"/>
</dbReference>
<dbReference type="InterPro" id="IPR050117">
    <property type="entry name" value="MAPK"/>
</dbReference>
<dbReference type="SUPFAM" id="SSF56112">
    <property type="entry name" value="Protein kinase-like (PK-like)"/>
    <property type="match status" value="1"/>
</dbReference>
<feature type="binding site" evidence="3">
    <location>
        <position position="49"/>
    </location>
    <ligand>
        <name>ATP</name>
        <dbReference type="ChEBI" id="CHEBI:30616"/>
    </ligand>
</feature>
<organism evidence="7">
    <name type="scientific">Salpingoeca rosetta (strain ATCC 50818 / BSB-021)</name>
    <dbReference type="NCBI Taxonomy" id="946362"/>
    <lineage>
        <taxon>Eukaryota</taxon>
        <taxon>Choanoflagellata</taxon>
        <taxon>Craspedida</taxon>
        <taxon>Salpingoecidae</taxon>
        <taxon>Salpingoeca</taxon>
    </lineage>
</organism>
<dbReference type="OrthoDB" id="192887at2759"/>
<protein>
    <submittedName>
        <fullName evidence="6">CMGC/MAPK/ERK7 protein kinase</fullName>
    </submittedName>
</protein>
<dbReference type="GeneID" id="16076878"/>
<dbReference type="Proteomes" id="UP000007799">
    <property type="component" value="Unassembled WGS sequence"/>
</dbReference>
<dbReference type="PROSITE" id="PS00107">
    <property type="entry name" value="PROTEIN_KINASE_ATP"/>
    <property type="match status" value="1"/>
</dbReference>
<proteinExistence type="predicted"/>
<dbReference type="Gene3D" id="1.10.510.10">
    <property type="entry name" value="Transferase(Phosphotransferase) domain 1"/>
    <property type="match status" value="1"/>
</dbReference>
<keyword evidence="6" id="KW-0418">Kinase</keyword>
<dbReference type="InterPro" id="IPR011009">
    <property type="entry name" value="Kinase-like_dom_sf"/>
</dbReference>
<evidence type="ECO:0000256" key="1">
    <source>
        <dbReference type="ARBA" id="ARBA00022741"/>
    </source>
</evidence>
<dbReference type="InterPro" id="IPR000719">
    <property type="entry name" value="Prot_kinase_dom"/>
</dbReference>
<feature type="compositionally biased region" description="Low complexity" evidence="4">
    <location>
        <begin position="450"/>
        <end position="471"/>
    </location>
</feature>
<keyword evidence="2 3" id="KW-0067">ATP-binding</keyword>
<dbReference type="InterPro" id="IPR017441">
    <property type="entry name" value="Protein_kinase_ATP_BS"/>
</dbReference>
<accession>F2U3B5</accession>
<dbReference type="OMA" id="EHEAYVM"/>
<feature type="region of interest" description="Disordered" evidence="4">
    <location>
        <begin position="310"/>
        <end position="497"/>
    </location>
</feature>
<evidence type="ECO:0000259" key="5">
    <source>
        <dbReference type="PROSITE" id="PS50011"/>
    </source>
</evidence>
<dbReference type="InParanoid" id="F2U3B5"/>
<name>F2U3B5_SALR5</name>
<dbReference type="KEGG" id="sre:PTSG_02788"/>
<dbReference type="Pfam" id="PF00069">
    <property type="entry name" value="Pkinase"/>
    <property type="match status" value="1"/>
</dbReference>
<dbReference type="Gene3D" id="3.30.200.20">
    <property type="entry name" value="Phosphorylase Kinase, domain 1"/>
    <property type="match status" value="2"/>
</dbReference>
<dbReference type="STRING" id="946362.F2U3B5"/>
<evidence type="ECO:0000313" key="7">
    <source>
        <dbReference type="Proteomes" id="UP000007799"/>
    </source>
</evidence>
<sequence length="517" mass="57855">MSKKQVYGAVDANIAKDYELLDRIGRGAYGIVWKARRRTGAQQIVAIKKVYDAFRNTVDAQRTYREVVYLKAFMEHDNIITLLDVIRPVNDRDLYLIFDHMDTDLKRAVDAKILTKEHEAYVMYQILRVRATYRGENNPREAERSTQRERVYRHVVDVWSIGCILGYMLRGGRQGATDYSQSTMTAADARCLGKPDAAAIKAIDAPYAGILIAKMSDARRTSLKALCPTASAAALDFLSLMLVFNPEKRPRILSLLPHGYMRAFRQPMTEKTLKQSLVVPHVNDPNMTVADYQEKLYEAAASREFNLFLNPPHQRGVDTGNGSDNGDHHHPQQQQGPSRVRATGVARADVSSSAPSAASTARTERSHRAAPAIRKEVTRTHVRAHVGQKHNASDSGNDSDWGIGGYGRARQPPRPHRQQQQQQQQQQHRHQYQAARAGANETAEEMDSLSIGGRSVRGGNSSSSSSSTSTVRTRRRERRRRHTQINPSPRSMARRQAGDGALNHAAIIVHSLATNQR</sequence>
<evidence type="ECO:0000256" key="2">
    <source>
        <dbReference type="ARBA" id="ARBA00022840"/>
    </source>
</evidence>
<dbReference type="PANTHER" id="PTHR24055">
    <property type="entry name" value="MITOGEN-ACTIVATED PROTEIN KINASE"/>
    <property type="match status" value="1"/>
</dbReference>
<keyword evidence="6" id="KW-0808">Transferase</keyword>
<keyword evidence="7" id="KW-1185">Reference proteome</keyword>
<dbReference type="EMBL" id="GL832960">
    <property type="protein sequence ID" value="EGD82109.1"/>
    <property type="molecule type" value="Genomic_DNA"/>
</dbReference>
<dbReference type="PROSITE" id="PS50011">
    <property type="entry name" value="PROTEIN_KINASE_DOM"/>
    <property type="match status" value="1"/>
</dbReference>
<feature type="compositionally biased region" description="Basic residues" evidence="4">
    <location>
        <begin position="472"/>
        <end position="483"/>
    </location>
</feature>
<evidence type="ECO:0000256" key="4">
    <source>
        <dbReference type="SAM" id="MobiDB-lite"/>
    </source>
</evidence>
<feature type="compositionally biased region" description="Low complexity" evidence="4">
    <location>
        <begin position="346"/>
        <end position="361"/>
    </location>
</feature>
<feature type="compositionally biased region" description="Low complexity" evidence="4">
    <location>
        <begin position="418"/>
        <end position="436"/>
    </location>
</feature>
<feature type="compositionally biased region" description="Basic and acidic residues" evidence="4">
    <location>
        <begin position="362"/>
        <end position="379"/>
    </location>
</feature>
<keyword evidence="1 3" id="KW-0547">Nucleotide-binding</keyword>
<evidence type="ECO:0000256" key="3">
    <source>
        <dbReference type="PROSITE-ProRule" id="PRU10141"/>
    </source>
</evidence>